<keyword evidence="3" id="KW-1185">Reference proteome</keyword>
<dbReference type="HOGENOM" id="CLU_1421588_0_0_1"/>
<feature type="compositionally biased region" description="Acidic residues" evidence="1">
    <location>
        <begin position="143"/>
        <end position="153"/>
    </location>
</feature>
<proteinExistence type="predicted"/>
<dbReference type="AlphaFoldDB" id="G9N197"/>
<dbReference type="EMBL" id="ABDF02000083">
    <property type="protein sequence ID" value="EHK19528.1"/>
    <property type="molecule type" value="Genomic_DNA"/>
</dbReference>
<comment type="caution">
    <text evidence="2">The sequence shown here is derived from an EMBL/GenBank/DDBJ whole genome shotgun (WGS) entry which is preliminary data.</text>
</comment>
<dbReference type="GeneID" id="25791899"/>
<evidence type="ECO:0000256" key="1">
    <source>
        <dbReference type="SAM" id="MobiDB-lite"/>
    </source>
</evidence>
<evidence type="ECO:0000313" key="2">
    <source>
        <dbReference type="EMBL" id="EHK19528.1"/>
    </source>
</evidence>
<reference evidence="2 3" key="1">
    <citation type="journal article" date="2011" name="Genome Biol.">
        <title>Comparative genome sequence analysis underscores mycoparasitism as the ancestral life style of Trichoderma.</title>
        <authorList>
            <person name="Kubicek C.P."/>
            <person name="Herrera-Estrella A."/>
            <person name="Seidl-Seiboth V."/>
            <person name="Martinez D.A."/>
            <person name="Druzhinina I.S."/>
            <person name="Thon M."/>
            <person name="Zeilinger S."/>
            <person name="Casas-Flores S."/>
            <person name="Horwitz B.A."/>
            <person name="Mukherjee P.K."/>
            <person name="Mukherjee M."/>
            <person name="Kredics L."/>
            <person name="Alcaraz L.D."/>
            <person name="Aerts A."/>
            <person name="Antal Z."/>
            <person name="Atanasova L."/>
            <person name="Cervantes-Badillo M.G."/>
            <person name="Challacombe J."/>
            <person name="Chertkov O."/>
            <person name="McCluskey K."/>
            <person name="Coulpier F."/>
            <person name="Deshpande N."/>
            <person name="von Doehren H."/>
            <person name="Ebbole D.J."/>
            <person name="Esquivel-Naranjo E.U."/>
            <person name="Fekete E."/>
            <person name="Flipphi M."/>
            <person name="Glaser F."/>
            <person name="Gomez-Rodriguez E.Y."/>
            <person name="Gruber S."/>
            <person name="Han C."/>
            <person name="Henrissat B."/>
            <person name="Hermosa R."/>
            <person name="Hernandez-Onate M."/>
            <person name="Karaffa L."/>
            <person name="Kosti I."/>
            <person name="Le Crom S."/>
            <person name="Lindquist E."/>
            <person name="Lucas S."/>
            <person name="Luebeck M."/>
            <person name="Luebeck P.S."/>
            <person name="Margeot A."/>
            <person name="Metz B."/>
            <person name="Misra M."/>
            <person name="Nevalainen H."/>
            <person name="Omann M."/>
            <person name="Packer N."/>
            <person name="Perrone G."/>
            <person name="Uresti-Rivera E.E."/>
            <person name="Salamov A."/>
            <person name="Schmoll M."/>
            <person name="Seiboth B."/>
            <person name="Shapiro H."/>
            <person name="Sukno S."/>
            <person name="Tamayo-Ramos J.A."/>
            <person name="Tisch D."/>
            <person name="Wiest A."/>
            <person name="Wilkinson H.H."/>
            <person name="Zhang M."/>
            <person name="Coutinho P.M."/>
            <person name="Kenerley C.M."/>
            <person name="Monte E."/>
            <person name="Baker S.E."/>
            <person name="Grigoriev I.V."/>
        </authorList>
    </citation>
    <scope>NUCLEOTIDE SEQUENCE [LARGE SCALE GENOMIC DNA]</scope>
    <source>
        <strain evidence="3">Gv29-8 / FGSC 10586</strain>
    </source>
</reference>
<dbReference type="RefSeq" id="XP_013953728.1">
    <property type="nucleotide sequence ID" value="XM_014098253.1"/>
</dbReference>
<dbReference type="VEuPathDB" id="FungiDB:TRIVIDRAFT_224756"/>
<gene>
    <name evidence="2" type="ORF">TRIVIDRAFT_224756</name>
</gene>
<dbReference type="InParanoid" id="G9N197"/>
<feature type="region of interest" description="Disordered" evidence="1">
    <location>
        <begin position="143"/>
        <end position="177"/>
    </location>
</feature>
<dbReference type="Proteomes" id="UP000007115">
    <property type="component" value="Unassembled WGS sequence"/>
</dbReference>
<organism evidence="2 3">
    <name type="scientific">Hypocrea virens (strain Gv29-8 / FGSC 10586)</name>
    <name type="common">Gliocladium virens</name>
    <name type="synonym">Trichoderma virens</name>
    <dbReference type="NCBI Taxonomy" id="413071"/>
    <lineage>
        <taxon>Eukaryota</taxon>
        <taxon>Fungi</taxon>
        <taxon>Dikarya</taxon>
        <taxon>Ascomycota</taxon>
        <taxon>Pezizomycotina</taxon>
        <taxon>Sordariomycetes</taxon>
        <taxon>Hypocreomycetidae</taxon>
        <taxon>Hypocreales</taxon>
        <taxon>Hypocreaceae</taxon>
        <taxon>Trichoderma</taxon>
    </lineage>
</organism>
<accession>G9N197</accession>
<sequence length="191" mass="21211">MSLVPCALYPKQYPTSPSFRVSLKIVGASPGPANGDLANTAWDMKTNDPITHRVNLADYKREARELFESFMRSADVNLLKTHLSDKFDPNSAEHCVENLVRLFLEVATLVPLSYISFYEPRTADTIGSAVVNEDEKAAIDIDIPDDENSDEEHEVPSGFLLGGHGNTDSSEEISRNGHVYHFKSGNSQYYT</sequence>
<name>G9N197_HYPVG</name>
<evidence type="ECO:0000313" key="3">
    <source>
        <dbReference type="Proteomes" id="UP000007115"/>
    </source>
</evidence>
<protein>
    <submittedName>
        <fullName evidence="2">Uncharacterized protein</fullName>
    </submittedName>
</protein>